<dbReference type="InterPro" id="IPR040344">
    <property type="entry name" value="At3g17950-like"/>
</dbReference>
<dbReference type="PANTHER" id="PTHR33544">
    <property type="entry name" value="DUF4005 DOMAIN-CONTAINING PROTEIN-RELATED"/>
    <property type="match status" value="1"/>
</dbReference>
<dbReference type="EMBL" id="CAUOFW020009279">
    <property type="protein sequence ID" value="CAK9185293.1"/>
    <property type="molecule type" value="Genomic_DNA"/>
</dbReference>
<sequence>MAQREDGWPLGLQPLNVRVGLVRHRDLNGSVSFNTLLTGSPIYSSDSSSDLDTESTGSFFHDKSITLGSLIGISSILQLSRRSTRGRPVETSRDKKSSTKSKTWLFSLCSKLSTDAVSMNNTPSLGHFLEAERRAATSYRRDQSPNADGPDDFSHALPVSDSNSLFISGQVAPPPQSSSWVGSDGERGSNRGLFEHGNGYGAPLVFSCLCGHLTH</sequence>
<name>A0ABC8UW34_9AQUA</name>
<proteinExistence type="predicted"/>
<dbReference type="AlphaFoldDB" id="A0ABC8UW34"/>
<keyword evidence="3" id="KW-1185">Reference proteome</keyword>
<evidence type="ECO:0000313" key="2">
    <source>
        <dbReference type="EMBL" id="CAK9185293.1"/>
    </source>
</evidence>
<dbReference type="Proteomes" id="UP001642360">
    <property type="component" value="Unassembled WGS sequence"/>
</dbReference>
<organism evidence="2 3">
    <name type="scientific">Ilex paraguariensis</name>
    <name type="common">yerba mate</name>
    <dbReference type="NCBI Taxonomy" id="185542"/>
    <lineage>
        <taxon>Eukaryota</taxon>
        <taxon>Viridiplantae</taxon>
        <taxon>Streptophyta</taxon>
        <taxon>Embryophyta</taxon>
        <taxon>Tracheophyta</taxon>
        <taxon>Spermatophyta</taxon>
        <taxon>Magnoliopsida</taxon>
        <taxon>eudicotyledons</taxon>
        <taxon>Gunneridae</taxon>
        <taxon>Pentapetalae</taxon>
        <taxon>asterids</taxon>
        <taxon>campanulids</taxon>
        <taxon>Aquifoliales</taxon>
        <taxon>Aquifoliaceae</taxon>
        <taxon>Ilex</taxon>
    </lineage>
</organism>
<evidence type="ECO:0000256" key="1">
    <source>
        <dbReference type="SAM" id="MobiDB-lite"/>
    </source>
</evidence>
<feature type="region of interest" description="Disordered" evidence="1">
    <location>
        <begin position="136"/>
        <end position="155"/>
    </location>
</feature>
<dbReference type="PANTHER" id="PTHR33544:SF3">
    <property type="entry name" value="60S RIBOSOMAL PROTEIN L36"/>
    <property type="match status" value="1"/>
</dbReference>
<reference evidence="2 3" key="1">
    <citation type="submission" date="2024-02" db="EMBL/GenBank/DDBJ databases">
        <authorList>
            <person name="Vignale AGUSTIN F."/>
            <person name="Sosa J E."/>
            <person name="Modenutti C."/>
        </authorList>
    </citation>
    <scope>NUCLEOTIDE SEQUENCE [LARGE SCALE GENOMIC DNA]</scope>
</reference>
<accession>A0ABC8UW34</accession>
<comment type="caution">
    <text evidence="2">The sequence shown here is derived from an EMBL/GenBank/DDBJ whole genome shotgun (WGS) entry which is preliminary data.</text>
</comment>
<feature type="region of interest" description="Disordered" evidence="1">
    <location>
        <begin position="165"/>
        <end position="186"/>
    </location>
</feature>
<gene>
    <name evidence="2" type="ORF">ILEXP_LOCUS55688</name>
</gene>
<protein>
    <submittedName>
        <fullName evidence="2">Uncharacterized protein</fullName>
    </submittedName>
</protein>
<evidence type="ECO:0000313" key="3">
    <source>
        <dbReference type="Proteomes" id="UP001642360"/>
    </source>
</evidence>